<dbReference type="AlphaFoldDB" id="A0AAD6G8S5"/>
<evidence type="ECO:0000256" key="4">
    <source>
        <dbReference type="ARBA" id="ARBA00023163"/>
    </source>
</evidence>
<name>A0AAD6G8S5_9EURO</name>
<evidence type="ECO:0008006" key="9">
    <source>
        <dbReference type="Google" id="ProtNLM"/>
    </source>
</evidence>
<gene>
    <name evidence="7" type="ORF">N7458_000353</name>
</gene>
<evidence type="ECO:0000256" key="5">
    <source>
        <dbReference type="ARBA" id="ARBA00023242"/>
    </source>
</evidence>
<dbReference type="RefSeq" id="XP_056771514.1">
    <property type="nucleotide sequence ID" value="XM_056903747.1"/>
</dbReference>
<feature type="region of interest" description="Disordered" evidence="6">
    <location>
        <begin position="58"/>
        <end position="83"/>
    </location>
</feature>
<dbReference type="GO" id="GO:0008270">
    <property type="term" value="F:zinc ion binding"/>
    <property type="evidence" value="ECO:0007669"/>
    <property type="project" value="InterPro"/>
</dbReference>
<proteinExistence type="predicted"/>
<dbReference type="InterPro" id="IPR001138">
    <property type="entry name" value="Zn2Cys6_DnaBD"/>
</dbReference>
<keyword evidence="3" id="KW-0805">Transcription regulation</keyword>
<keyword evidence="8" id="KW-1185">Reference proteome</keyword>
<comment type="caution">
    <text evidence="7">The sequence shown here is derived from an EMBL/GenBank/DDBJ whole genome shotgun (WGS) entry which is preliminary data.</text>
</comment>
<evidence type="ECO:0000256" key="3">
    <source>
        <dbReference type="ARBA" id="ARBA00023015"/>
    </source>
</evidence>
<evidence type="ECO:0000256" key="2">
    <source>
        <dbReference type="ARBA" id="ARBA00022723"/>
    </source>
</evidence>
<dbReference type="CDD" id="cd12148">
    <property type="entry name" value="fungal_TF_MHR"/>
    <property type="match status" value="1"/>
</dbReference>
<reference evidence="7" key="1">
    <citation type="submission" date="2022-12" db="EMBL/GenBank/DDBJ databases">
        <authorList>
            <person name="Petersen C."/>
        </authorList>
    </citation>
    <scope>NUCLEOTIDE SEQUENCE</scope>
    <source>
        <strain evidence="7">IBT 16125</strain>
    </source>
</reference>
<dbReference type="PANTHER" id="PTHR47338:SF5">
    <property type="entry name" value="ZN(II)2CYS6 TRANSCRIPTION FACTOR (EUROFUNG)"/>
    <property type="match status" value="1"/>
</dbReference>
<protein>
    <recommendedName>
        <fullName evidence="9">Zn(2)-C6 fungal-type domain-containing protein</fullName>
    </recommendedName>
</protein>
<dbReference type="GeneID" id="81593990"/>
<keyword evidence="4" id="KW-0804">Transcription</keyword>
<evidence type="ECO:0000313" key="8">
    <source>
        <dbReference type="Proteomes" id="UP001213681"/>
    </source>
</evidence>
<dbReference type="CDD" id="cd00067">
    <property type="entry name" value="GAL4"/>
    <property type="match status" value="1"/>
</dbReference>
<evidence type="ECO:0000256" key="1">
    <source>
        <dbReference type="ARBA" id="ARBA00004123"/>
    </source>
</evidence>
<accession>A0AAD6G8S5</accession>
<evidence type="ECO:0000313" key="7">
    <source>
        <dbReference type="EMBL" id="KAJ5464667.1"/>
    </source>
</evidence>
<dbReference type="Proteomes" id="UP001213681">
    <property type="component" value="Unassembled WGS sequence"/>
</dbReference>
<sequence>MAKSTEDIFRAAGKEKRRIGSCEQCRATKSLCTRNQPSCKRRILRGLSCVYRTKLDNRSPTVTQPSGRGTSIGNSPSQDLRGPNVTAPVISGLEVDYQQLCSEILPQDAGLRSRLISTYFDRIHPLRCLAFIHKPSFLHALDCDTVMEDYGEPLLYIMCALGARLIFLDSVRSGALVHPPGSTIPGDTWAEKARKDVLSEAHLFQVSSISWLLFFSLLGLDSPHQQTTVSGLPSEILEGEVENRIVWACYQIDLPLASGVDRNSLWRGDFPTIPLPCSDRDFLSPIYISPQFLSDPEDPDSLSVLGQFDLPSLEQHIAGAVFFLHMIYHAAVFDLTRISLAGFNFRLAGAFAGAPPDFRADCQKRCRFHASEVSNVIRQGFRHGAAAFDQPFCADVALESAKIQIIYTSTVANDAESVELTKTNLRTNLQLLKVLHAGRDGLSPYVSARQLSWRGSPQR</sequence>
<dbReference type="GO" id="GO:0005634">
    <property type="term" value="C:nucleus"/>
    <property type="evidence" value="ECO:0007669"/>
    <property type="project" value="UniProtKB-SubCell"/>
</dbReference>
<dbReference type="EMBL" id="JAPVEA010000001">
    <property type="protein sequence ID" value="KAJ5464667.1"/>
    <property type="molecule type" value="Genomic_DNA"/>
</dbReference>
<dbReference type="InterPro" id="IPR050815">
    <property type="entry name" value="TF_fung"/>
</dbReference>
<reference evidence="7" key="2">
    <citation type="journal article" date="2023" name="IMA Fungus">
        <title>Comparative genomic study of the Penicillium genus elucidates a diverse pangenome and 15 lateral gene transfer events.</title>
        <authorList>
            <person name="Petersen C."/>
            <person name="Sorensen T."/>
            <person name="Nielsen M.R."/>
            <person name="Sondergaard T.E."/>
            <person name="Sorensen J.L."/>
            <person name="Fitzpatrick D.A."/>
            <person name="Frisvad J.C."/>
            <person name="Nielsen K.L."/>
        </authorList>
    </citation>
    <scope>NUCLEOTIDE SEQUENCE</scope>
    <source>
        <strain evidence="7">IBT 16125</strain>
    </source>
</reference>
<evidence type="ECO:0000256" key="6">
    <source>
        <dbReference type="SAM" id="MobiDB-lite"/>
    </source>
</evidence>
<feature type="compositionally biased region" description="Polar residues" evidence="6">
    <location>
        <begin position="58"/>
        <end position="78"/>
    </location>
</feature>
<comment type="subcellular location">
    <subcellularLocation>
        <location evidence="1">Nucleus</location>
    </subcellularLocation>
</comment>
<dbReference type="PANTHER" id="PTHR47338">
    <property type="entry name" value="ZN(II)2CYS6 TRANSCRIPTION FACTOR (EUROFUNG)-RELATED"/>
    <property type="match status" value="1"/>
</dbReference>
<keyword evidence="2" id="KW-0479">Metal-binding</keyword>
<organism evidence="7 8">
    <name type="scientific">Penicillium daleae</name>
    <dbReference type="NCBI Taxonomy" id="63821"/>
    <lineage>
        <taxon>Eukaryota</taxon>
        <taxon>Fungi</taxon>
        <taxon>Dikarya</taxon>
        <taxon>Ascomycota</taxon>
        <taxon>Pezizomycotina</taxon>
        <taxon>Eurotiomycetes</taxon>
        <taxon>Eurotiomycetidae</taxon>
        <taxon>Eurotiales</taxon>
        <taxon>Aspergillaceae</taxon>
        <taxon>Penicillium</taxon>
    </lineage>
</organism>
<keyword evidence="5" id="KW-0539">Nucleus</keyword>
<dbReference type="GO" id="GO:0000981">
    <property type="term" value="F:DNA-binding transcription factor activity, RNA polymerase II-specific"/>
    <property type="evidence" value="ECO:0007669"/>
    <property type="project" value="InterPro"/>
</dbReference>